<reference evidence="3 8" key="1">
    <citation type="submission" date="2016-02" db="EMBL/GenBank/DDBJ databases">
        <authorList>
            <consortium name="Pathogen Informatics"/>
        </authorList>
    </citation>
    <scope>NUCLEOTIDE SEQUENCE [LARGE SCALE GENOMIC DNA]</scope>
    <source>
        <strain evidence="3 8">K173</strain>
        <strain evidence="4 12">NK65 ny</strain>
        <strain evidence="5 11">NK65e</strain>
        <strain evidence="7 9">SP11 Antwerpcl1</strain>
        <strain evidence="6 10">SP11 RLL</strain>
    </source>
</reference>
<dbReference type="VEuPathDB" id="PlasmoDB:PBANKA_1112500"/>
<accession>A0A122IEN6</accession>
<evidence type="ECO:0000256" key="1">
    <source>
        <dbReference type="SAM" id="Coils"/>
    </source>
</evidence>
<keyword evidence="2" id="KW-1133">Transmembrane helix</keyword>
<dbReference type="EMBL" id="LT608259">
    <property type="protein sequence ID" value="SCO63126.1"/>
    <property type="molecule type" value="Genomic_DNA"/>
</dbReference>
<protein>
    <submittedName>
        <fullName evidence="3">Uncharacterized protein</fullName>
    </submittedName>
</protein>
<dbReference type="EMBL" id="LT608275">
    <property type="protein sequence ID" value="SCO61017.1"/>
    <property type="molecule type" value="Genomic_DNA"/>
</dbReference>
<evidence type="ECO:0000313" key="11">
    <source>
        <dbReference type="Proteomes" id="UP000220214"/>
    </source>
</evidence>
<evidence type="ECO:0000313" key="9">
    <source>
        <dbReference type="Proteomes" id="UP000219860"/>
    </source>
</evidence>
<proteinExistence type="predicted"/>
<evidence type="ECO:0000256" key="2">
    <source>
        <dbReference type="SAM" id="Phobius"/>
    </source>
</evidence>
<dbReference type="EMBL" id="LT608147">
    <property type="protein sequence ID" value="SCM23671.1"/>
    <property type="molecule type" value="Genomic_DNA"/>
</dbReference>
<evidence type="ECO:0000313" key="5">
    <source>
        <dbReference type="EMBL" id="SCN26716.1"/>
    </source>
</evidence>
<evidence type="ECO:0000313" key="4">
    <source>
        <dbReference type="EMBL" id="SCM23671.1"/>
    </source>
</evidence>
<evidence type="ECO:0000313" key="7">
    <source>
        <dbReference type="EMBL" id="SCO63126.1"/>
    </source>
</evidence>
<keyword evidence="2" id="KW-0812">Transmembrane</keyword>
<sequence>MFSNVSKINGVKRLRVKSLKKNTNDNLYGIKKNKKLSSKTAKYINYYFFKKKLAEDKITFNIEKKKKLEYTPSLFQVIYNIKDNKFLNIKKCNILELNSGNKNEEDKLNAIKNNVENNKINTEYFSNISNEEVRDCLDNKINLNNINKNGKIIVKENYAYNKILQKTDMTSIQPCINIRTDKMLKDLKNMDIVNNIMDIKKNRDVCNIYLITSLINIYHENNYNYLILKIIKDMKYIVNTMNIKILSLLLFNLYKYYLTCYIKKIYEKDNIINLKSYLNLFYILDHDLNNLNEQRYGFLNINIIKNFLISISYNIEKSLYYERNMSVLSKIIFVYSFFLDKNYKLFELLIGRIFKSLKIKKEKNTNPNNLFIIRIRIENISLIALSFEKLKLYSAKFTFLHSYIILRKVNRLIKCAEKVLLNKKKKILKKKNLKHINLFPMYSRNKLDIKLPLINLKDIFIYLYIMNKNNIKNNRFIISILKYAQIFFKADFENDKKGYIYSYSQNAARKKNQINNKTGYLNIHDNSLKCFRDSLNLSNVRNIGKKWKTANAYDNEKVSIFNSYKCIVLKKNKNKKINKMLALYSLYIANKNEQKKLKKCHDNNNNDIFPGKINNSNFIIEQVDNEKKNMEKIKLSKINEDITIKNDQDDIFPFFITNKKILNCYLIDLIDMCIFLNYLINYDYIFLKKFETFNCLTKLYIDLLRKTNLKEIHFFYLFRIFEINRKLNIYNNFLTKLLYSSIYFKCKKIIDINTNKFSYKISYVNSLSNTNVFFGNLYEQHTCNYLAKTYIELLKSKNIDIKLFNSINKCLSIFLENRENFPINYLTLYKYLKLLYILYENNICSKNINRKKQNDDQTRKGNNENVTLEIKDNIFKYYESYIFFVIKNLENINWDTLNNEYVLKFFKYINNLTKKKKKKIYDLKICEKDWKKIEQVNKKLCITINKRICNLNLLEIIKLYLYSNYNFRKNIFYSNNLFKNILQYSNIINEKIQDECIFISIFKITIHEICLNFQKEYKNKNTLVENIKKYGMIKSINRKYLKKIKNNEYSEKYGYWTLVLDLLTLIKKHIKNNINQIKKKHIYLILMQLFFCLSVIFKRNIWVCTNWRKINLATKNKGEIFRSNNIKIDYKIVENLFEMINIILKKGWVCNNDDKNFLIYIYLLYFNRIIIKNKEIKIKFLKKKQGKQFLQTTQNYIDELNKILNNPLANSSIAYTNALLLFFLFKYNIFLINYKSRKSKNKMCFSINNPILYRNLLNCKNDHKLFQILFFTIVYNYTILNNYNLTFLYTPWNYLYSHSTEEAQQHSTFALEKYSENNFYEIIPNNKSTLYYNVDDWNNLASILQKHCNTSSTNILYLFICRKKEIEYSLKLALLRTSHLTFPFCK</sequence>
<evidence type="ECO:0000313" key="6">
    <source>
        <dbReference type="EMBL" id="SCO61017.1"/>
    </source>
</evidence>
<dbReference type="Proteomes" id="UP000220214">
    <property type="component" value="Chromosome 11"/>
</dbReference>
<dbReference type="EMBL" id="LT614637">
    <property type="protein sequence ID" value="SCN26716.1"/>
    <property type="molecule type" value="Genomic_DNA"/>
</dbReference>
<dbReference type="Proteomes" id="UP000219860">
    <property type="component" value="Chromosome 11"/>
</dbReference>
<gene>
    <name evidence="3" type="ORF">PBK173_000278000</name>
    <name evidence="5" type="ORF">PBNK65E_000270100</name>
    <name evidence="4" type="ORF">PBNK65NY_000269300</name>
    <name evidence="7" type="ORF">PBSP11A_000269300</name>
    <name evidence="6" type="ORF">PBSP11RLL_000269600</name>
</gene>
<dbReference type="EMBL" id="LT160031">
    <property type="protein sequence ID" value="CXI61903.1"/>
    <property type="molecule type" value="Genomic_DNA"/>
</dbReference>
<dbReference type="Proteomes" id="UP000069549">
    <property type="component" value="Chromosome 11"/>
</dbReference>
<feature type="coiled-coil region" evidence="1">
    <location>
        <begin position="94"/>
        <end position="121"/>
    </location>
</feature>
<keyword evidence="1" id="KW-0175">Coiled coil</keyword>
<dbReference type="OMA" id="KMESIEF"/>
<dbReference type="Proteomes" id="UP000219974">
    <property type="component" value="Chromosome 11"/>
</dbReference>
<name>A0A122IEN6_PLABE</name>
<organism evidence="3 8">
    <name type="scientific">Plasmodium berghei</name>
    <dbReference type="NCBI Taxonomy" id="5821"/>
    <lineage>
        <taxon>Eukaryota</taxon>
        <taxon>Sar</taxon>
        <taxon>Alveolata</taxon>
        <taxon>Apicomplexa</taxon>
        <taxon>Aconoidasida</taxon>
        <taxon>Haemosporida</taxon>
        <taxon>Plasmodiidae</taxon>
        <taxon>Plasmodium</taxon>
        <taxon>Plasmodium (Vinckeia)</taxon>
    </lineage>
</organism>
<keyword evidence="2" id="KW-0472">Membrane</keyword>
<evidence type="ECO:0000313" key="8">
    <source>
        <dbReference type="Proteomes" id="UP000069549"/>
    </source>
</evidence>
<evidence type="ECO:0000313" key="12">
    <source>
        <dbReference type="Proteomes" id="UP000516480"/>
    </source>
</evidence>
<dbReference type="OrthoDB" id="392581at2759"/>
<dbReference type="Proteomes" id="UP000516480">
    <property type="component" value="Chromosome 11"/>
</dbReference>
<evidence type="ECO:0000313" key="10">
    <source>
        <dbReference type="Proteomes" id="UP000219974"/>
    </source>
</evidence>
<feature type="transmembrane region" description="Helical" evidence="2">
    <location>
        <begin position="1213"/>
        <end position="1234"/>
    </location>
</feature>
<evidence type="ECO:0000313" key="3">
    <source>
        <dbReference type="EMBL" id="CXI61903.1"/>
    </source>
</evidence>